<dbReference type="AlphaFoldDB" id="A0A4R8UCI1"/>
<name>A0A4R8UCI1_9MICO</name>
<dbReference type="InterPro" id="IPR006016">
    <property type="entry name" value="UspA"/>
</dbReference>
<dbReference type="RefSeq" id="WP_134492897.1">
    <property type="nucleotide sequence ID" value="NZ_SOEZ01000078.1"/>
</dbReference>
<evidence type="ECO:0000313" key="4">
    <source>
        <dbReference type="Proteomes" id="UP000297866"/>
    </source>
</evidence>
<dbReference type="Pfam" id="PF00582">
    <property type="entry name" value="Usp"/>
    <property type="match status" value="1"/>
</dbReference>
<dbReference type="EMBL" id="SOEZ01000078">
    <property type="protein sequence ID" value="TFB46746.1"/>
    <property type="molecule type" value="Genomic_DNA"/>
</dbReference>
<dbReference type="InterPro" id="IPR014729">
    <property type="entry name" value="Rossmann-like_a/b/a_fold"/>
</dbReference>
<dbReference type="PANTHER" id="PTHR46553">
    <property type="entry name" value="ADENINE NUCLEOTIDE ALPHA HYDROLASES-LIKE SUPERFAMILY PROTEIN"/>
    <property type="match status" value="1"/>
</dbReference>
<dbReference type="PANTHER" id="PTHR46553:SF3">
    <property type="entry name" value="ADENINE NUCLEOTIDE ALPHA HYDROLASES-LIKE SUPERFAMILY PROTEIN"/>
    <property type="match status" value="1"/>
</dbReference>
<proteinExistence type="inferred from homology"/>
<protein>
    <submittedName>
        <fullName evidence="3">Universal stress protein</fullName>
    </submittedName>
</protein>
<accession>A0A4R8UCI1</accession>
<reference evidence="3 4" key="1">
    <citation type="submission" date="2019-03" db="EMBL/GenBank/DDBJ databases">
        <title>Genomics of glacier-inhabiting Cryobacterium strains.</title>
        <authorList>
            <person name="Liu Q."/>
            <person name="Xin Y.-H."/>
        </authorList>
    </citation>
    <scope>NUCLEOTIDE SEQUENCE [LARGE SCALE GENOMIC DNA]</scope>
    <source>
        <strain evidence="3 4">Sr47</strain>
    </source>
</reference>
<keyword evidence="4" id="KW-1185">Reference proteome</keyword>
<feature type="domain" description="UspA" evidence="2">
    <location>
        <begin position="9"/>
        <end position="140"/>
    </location>
</feature>
<dbReference type="Proteomes" id="UP000297866">
    <property type="component" value="Unassembled WGS sequence"/>
</dbReference>
<sequence length="144" mass="14722">MTGSDSFAIVVGVDGSGQSLAALDWAITEARLRRGRIHVITAWFYPPLASEVGDGVIDDSFRLAAERVQAAALSAATDAGVPVTGRVVENSPATALLHAAGDADLVVVGSRGHGAFAGLRLGSVSSQVAHHAPCSVLIVRPRAD</sequence>
<dbReference type="SUPFAM" id="SSF52402">
    <property type="entry name" value="Adenine nucleotide alpha hydrolases-like"/>
    <property type="match status" value="1"/>
</dbReference>
<dbReference type="InterPro" id="IPR006015">
    <property type="entry name" value="Universal_stress_UspA"/>
</dbReference>
<organism evidence="3 4">
    <name type="scientific">Cryobacterium tagatosivorans</name>
    <dbReference type="NCBI Taxonomy" id="1259199"/>
    <lineage>
        <taxon>Bacteria</taxon>
        <taxon>Bacillati</taxon>
        <taxon>Actinomycetota</taxon>
        <taxon>Actinomycetes</taxon>
        <taxon>Micrococcales</taxon>
        <taxon>Microbacteriaceae</taxon>
        <taxon>Cryobacterium</taxon>
    </lineage>
</organism>
<dbReference type="Gene3D" id="3.40.50.620">
    <property type="entry name" value="HUPs"/>
    <property type="match status" value="1"/>
</dbReference>
<dbReference type="CDD" id="cd00293">
    <property type="entry name" value="USP-like"/>
    <property type="match status" value="1"/>
</dbReference>
<evidence type="ECO:0000259" key="2">
    <source>
        <dbReference type="Pfam" id="PF00582"/>
    </source>
</evidence>
<comment type="similarity">
    <text evidence="1">Belongs to the universal stress protein A family.</text>
</comment>
<gene>
    <name evidence="3" type="ORF">E3O23_16415</name>
</gene>
<evidence type="ECO:0000313" key="3">
    <source>
        <dbReference type="EMBL" id="TFB46746.1"/>
    </source>
</evidence>
<dbReference type="OrthoDB" id="6174426at2"/>
<dbReference type="PRINTS" id="PR01438">
    <property type="entry name" value="UNVRSLSTRESS"/>
</dbReference>
<comment type="caution">
    <text evidence="3">The sequence shown here is derived from an EMBL/GenBank/DDBJ whole genome shotgun (WGS) entry which is preliminary data.</text>
</comment>
<evidence type="ECO:0000256" key="1">
    <source>
        <dbReference type="ARBA" id="ARBA00008791"/>
    </source>
</evidence>